<accession>A0A0C4DK97</accession>
<evidence type="ECO:0000256" key="1">
    <source>
        <dbReference type="SAM" id="Phobius"/>
    </source>
</evidence>
<keyword evidence="1" id="KW-0472">Membrane</keyword>
<dbReference type="EMBL" id="ADBL01000034">
    <property type="status" value="NOT_ANNOTATED_CDS"/>
    <property type="molecule type" value="Genomic_DNA"/>
</dbReference>
<protein>
    <recommendedName>
        <fullName evidence="5">Transmembrane protein</fullName>
    </recommendedName>
</protein>
<evidence type="ECO:0000313" key="4">
    <source>
        <dbReference type="Proteomes" id="UP000011715"/>
    </source>
</evidence>
<keyword evidence="4" id="KW-1185">Reference proteome</keyword>
<evidence type="ECO:0000313" key="3">
    <source>
        <dbReference type="EnsemblFungi" id="MAPG_00161T0"/>
    </source>
</evidence>
<sequence length="235" mass="26488">MRDKLGTDQFVAQTPGRPVLFDVSVFLFFVFRASIPPYLSLLVFLFPSGVLLFSPALDLWERSAGFEVPSILCRRHTNESGGRLSFHDNMRVIFGKREDSAKRERMQIMSWRKQGAVRDNVIRNANRTRLPPAPPYWSPSDTVYWHCGGESVPPHPCVDKASWSLLGALGVAGCSRRGDRNRYTYSHVFPPAPRTLMAVFWARPRNTSFLFPTLFKVGTATLCGKTHLPGDSATR</sequence>
<feature type="transmembrane region" description="Helical" evidence="1">
    <location>
        <begin position="25"/>
        <end position="53"/>
    </location>
</feature>
<reference evidence="3" key="5">
    <citation type="submission" date="2015-06" db="UniProtKB">
        <authorList>
            <consortium name="EnsemblFungi"/>
        </authorList>
    </citation>
    <scope>IDENTIFICATION</scope>
    <source>
        <strain evidence="3">ATCC 64411</strain>
    </source>
</reference>
<reference evidence="2" key="3">
    <citation type="submission" date="2011-03" db="EMBL/GenBank/DDBJ databases">
        <title>Annotation of Magnaporthe poae ATCC 64411.</title>
        <authorList>
            <person name="Ma L.-J."/>
            <person name="Dead R."/>
            <person name="Young S.K."/>
            <person name="Zeng Q."/>
            <person name="Gargeya S."/>
            <person name="Fitzgerald M."/>
            <person name="Haas B."/>
            <person name="Abouelleil A."/>
            <person name="Alvarado L."/>
            <person name="Arachchi H.M."/>
            <person name="Berlin A."/>
            <person name="Brown A."/>
            <person name="Chapman S.B."/>
            <person name="Chen Z."/>
            <person name="Dunbar C."/>
            <person name="Freedman E."/>
            <person name="Gearin G."/>
            <person name="Gellesch M."/>
            <person name="Goldberg J."/>
            <person name="Griggs A."/>
            <person name="Gujja S."/>
            <person name="Heiman D."/>
            <person name="Howarth C."/>
            <person name="Larson L."/>
            <person name="Lui A."/>
            <person name="MacDonald P.J.P."/>
            <person name="Mehta T."/>
            <person name="Montmayeur A."/>
            <person name="Murphy C."/>
            <person name="Neiman D."/>
            <person name="Pearson M."/>
            <person name="Priest M."/>
            <person name="Roberts A."/>
            <person name="Saif S."/>
            <person name="Shea T."/>
            <person name="Shenoy N."/>
            <person name="Sisk P."/>
            <person name="Stolte C."/>
            <person name="Sykes S."/>
            <person name="Yandava C."/>
            <person name="Wortman J."/>
            <person name="Nusbaum C."/>
            <person name="Birren B."/>
        </authorList>
    </citation>
    <scope>NUCLEOTIDE SEQUENCE</scope>
    <source>
        <strain evidence="2">ATCC 64411</strain>
    </source>
</reference>
<reference evidence="4" key="1">
    <citation type="submission" date="2010-05" db="EMBL/GenBank/DDBJ databases">
        <title>The genome sequence of Magnaporthe poae strain ATCC 64411.</title>
        <authorList>
            <person name="Ma L.-J."/>
            <person name="Dead R."/>
            <person name="Young S."/>
            <person name="Zeng Q."/>
            <person name="Koehrsen M."/>
            <person name="Alvarado L."/>
            <person name="Berlin A."/>
            <person name="Chapman S.B."/>
            <person name="Chen Z."/>
            <person name="Freedman E."/>
            <person name="Gellesch M."/>
            <person name="Goldberg J."/>
            <person name="Griggs A."/>
            <person name="Gujja S."/>
            <person name="Heilman E.R."/>
            <person name="Heiman D."/>
            <person name="Hepburn T."/>
            <person name="Howarth C."/>
            <person name="Jen D."/>
            <person name="Larson L."/>
            <person name="Mehta T."/>
            <person name="Neiman D."/>
            <person name="Pearson M."/>
            <person name="Roberts A."/>
            <person name="Saif S."/>
            <person name="Shea T."/>
            <person name="Shenoy N."/>
            <person name="Sisk P."/>
            <person name="Stolte C."/>
            <person name="Sykes S."/>
            <person name="Walk T."/>
            <person name="White J."/>
            <person name="Yandava C."/>
            <person name="Haas B."/>
            <person name="Nusbaum C."/>
            <person name="Birren B."/>
        </authorList>
    </citation>
    <scope>NUCLEOTIDE SEQUENCE [LARGE SCALE GENOMIC DNA]</scope>
    <source>
        <strain evidence="4">ATCC 64411 / 73-15</strain>
    </source>
</reference>
<dbReference type="VEuPathDB" id="FungiDB:MAPG_00161"/>
<evidence type="ECO:0008006" key="5">
    <source>
        <dbReference type="Google" id="ProtNLM"/>
    </source>
</evidence>
<keyword evidence="1" id="KW-0812">Transmembrane</keyword>
<gene>
    <name evidence="2" type="ORF">MAPG_00161</name>
</gene>
<reference evidence="2" key="2">
    <citation type="submission" date="2010-05" db="EMBL/GenBank/DDBJ databases">
        <title>The Genome Sequence of Magnaporthe poae strain ATCC 64411.</title>
        <authorList>
            <consortium name="The Broad Institute Genome Sequencing Platform"/>
            <consortium name="Broad Institute Genome Sequencing Center for Infectious Disease"/>
            <person name="Ma L.-J."/>
            <person name="Dead R."/>
            <person name="Young S."/>
            <person name="Zeng Q."/>
            <person name="Koehrsen M."/>
            <person name="Alvarado L."/>
            <person name="Berlin A."/>
            <person name="Chapman S.B."/>
            <person name="Chen Z."/>
            <person name="Freedman E."/>
            <person name="Gellesch M."/>
            <person name="Goldberg J."/>
            <person name="Griggs A."/>
            <person name="Gujja S."/>
            <person name="Heilman E.R."/>
            <person name="Heiman D."/>
            <person name="Hepburn T."/>
            <person name="Howarth C."/>
            <person name="Jen D."/>
            <person name="Larson L."/>
            <person name="Mehta T."/>
            <person name="Neiman D."/>
            <person name="Pearson M."/>
            <person name="Roberts A."/>
            <person name="Saif S."/>
            <person name="Shea T."/>
            <person name="Shenoy N."/>
            <person name="Sisk P."/>
            <person name="Stolte C."/>
            <person name="Sykes S."/>
            <person name="Walk T."/>
            <person name="White J."/>
            <person name="Yandava C."/>
            <person name="Haas B."/>
            <person name="Nusbaum C."/>
            <person name="Birren B."/>
        </authorList>
    </citation>
    <scope>NUCLEOTIDE SEQUENCE</scope>
    <source>
        <strain evidence="2">ATCC 64411</strain>
    </source>
</reference>
<dbReference type="AlphaFoldDB" id="A0A0C4DK97"/>
<keyword evidence="1" id="KW-1133">Transmembrane helix</keyword>
<dbReference type="EnsemblFungi" id="MAPG_00161T0">
    <property type="protein sequence ID" value="MAPG_00161T0"/>
    <property type="gene ID" value="MAPG_00161"/>
</dbReference>
<organism evidence="3 4">
    <name type="scientific">Magnaporthiopsis poae (strain ATCC 64411 / 73-15)</name>
    <name type="common">Kentucky bluegrass fungus</name>
    <name type="synonym">Magnaporthe poae</name>
    <dbReference type="NCBI Taxonomy" id="644358"/>
    <lineage>
        <taxon>Eukaryota</taxon>
        <taxon>Fungi</taxon>
        <taxon>Dikarya</taxon>
        <taxon>Ascomycota</taxon>
        <taxon>Pezizomycotina</taxon>
        <taxon>Sordariomycetes</taxon>
        <taxon>Sordariomycetidae</taxon>
        <taxon>Magnaporthales</taxon>
        <taxon>Magnaporthaceae</taxon>
        <taxon>Magnaporthiopsis</taxon>
    </lineage>
</organism>
<dbReference type="EMBL" id="GL876966">
    <property type="protein sequence ID" value="KLU81066.1"/>
    <property type="molecule type" value="Genomic_DNA"/>
</dbReference>
<proteinExistence type="predicted"/>
<dbReference type="Proteomes" id="UP000011715">
    <property type="component" value="Unassembled WGS sequence"/>
</dbReference>
<name>A0A0C4DK97_MAGP6</name>
<evidence type="ECO:0000313" key="2">
    <source>
        <dbReference type="EMBL" id="KLU81066.1"/>
    </source>
</evidence>
<reference evidence="3" key="4">
    <citation type="journal article" date="2015" name="G3 (Bethesda)">
        <title>Genome sequences of three phytopathogenic species of the Magnaporthaceae family of fungi.</title>
        <authorList>
            <person name="Okagaki L.H."/>
            <person name="Nunes C.C."/>
            <person name="Sailsbery J."/>
            <person name="Clay B."/>
            <person name="Brown D."/>
            <person name="John T."/>
            <person name="Oh Y."/>
            <person name="Young N."/>
            <person name="Fitzgerald M."/>
            <person name="Haas B.J."/>
            <person name="Zeng Q."/>
            <person name="Young S."/>
            <person name="Adiconis X."/>
            <person name="Fan L."/>
            <person name="Levin J.Z."/>
            <person name="Mitchell T.K."/>
            <person name="Okubara P.A."/>
            <person name="Farman M.L."/>
            <person name="Kohn L.M."/>
            <person name="Birren B."/>
            <person name="Ma L.-J."/>
            <person name="Dean R.A."/>
        </authorList>
    </citation>
    <scope>NUCLEOTIDE SEQUENCE</scope>
    <source>
        <strain evidence="3">ATCC 64411 / 73-15</strain>
    </source>
</reference>